<dbReference type="GO" id="GO:0016791">
    <property type="term" value="F:phosphatase activity"/>
    <property type="evidence" value="ECO:0007669"/>
    <property type="project" value="TreeGrafter"/>
</dbReference>
<reference evidence="5" key="1">
    <citation type="submission" date="2020-05" db="EMBL/GenBank/DDBJ databases">
        <title>Phylogenomic resolution of chytrid fungi.</title>
        <authorList>
            <person name="Stajich J.E."/>
            <person name="Amses K."/>
            <person name="Simmons R."/>
            <person name="Seto K."/>
            <person name="Myers J."/>
            <person name="Bonds A."/>
            <person name="Quandt C.A."/>
            <person name="Barry K."/>
            <person name="Liu P."/>
            <person name="Grigoriev I."/>
            <person name="Longcore J.E."/>
            <person name="James T.Y."/>
        </authorList>
    </citation>
    <scope>NUCLEOTIDE SEQUENCE</scope>
    <source>
        <strain evidence="5">JEL0318</strain>
    </source>
</reference>
<name>A0AAD5S4R2_9FUNG</name>
<evidence type="ECO:0000313" key="5">
    <source>
        <dbReference type="EMBL" id="KAJ3042242.1"/>
    </source>
</evidence>
<keyword evidence="4" id="KW-0732">Signal</keyword>
<dbReference type="PANTHER" id="PTHR11567">
    <property type="entry name" value="ACID PHOSPHATASE-RELATED"/>
    <property type="match status" value="1"/>
</dbReference>
<dbReference type="InterPro" id="IPR050645">
    <property type="entry name" value="Histidine_acid_phosphatase"/>
</dbReference>
<gene>
    <name evidence="5" type="ORF">HK097_002085</name>
</gene>
<keyword evidence="2" id="KW-0378">Hydrolase</keyword>
<evidence type="ECO:0000256" key="2">
    <source>
        <dbReference type="ARBA" id="ARBA00022801"/>
    </source>
</evidence>
<sequence length="453" mass="49310">MPNLIPLITLASLLTIPFTEAQQTPIAAVILTRHGARTPLFKDTKTFTEGNSELTLEGKNQLFERGQFLRSRWGSGGSDPMTGFSETYYQNQTYVRSSDTDRTINSAQSLLQGLFPASAAPTLTLANGTTLNAPGTGDQQVPIHVVDNNIDYVLRGWFNCTKLDNHVNELFKSKEFTDYQAQHQGLLDAISPRFGRSLALSDMWNVFDYLNVQRSYNSSFQDLTSSQWSELTDMVNYLEYQKFKPGYAAANFINEVVTQLQGAAVPGSAQKFTYYSGHYTTFTNFFGLTGLSTTNTSLQAIPDYGSTLIFELLATPGSNDRFVRFSYRNGYAAPVAFPIANLPVIAPLADFVKTMDQWSKSGLKGWCDICGNTVNRGCETLNLKSGDDVGAAEAKNEGGVTPVVGGVIGAVVGVLVTGLVAAGILFASRRRTPAAQPETVSAARQPVVFAKQV</sequence>
<dbReference type="Proteomes" id="UP001212841">
    <property type="component" value="Unassembled WGS sequence"/>
</dbReference>
<dbReference type="Gene3D" id="3.40.50.1240">
    <property type="entry name" value="Phosphoglycerate mutase-like"/>
    <property type="match status" value="1"/>
</dbReference>
<dbReference type="Pfam" id="PF00328">
    <property type="entry name" value="His_Phos_2"/>
    <property type="match status" value="1"/>
</dbReference>
<evidence type="ECO:0000256" key="1">
    <source>
        <dbReference type="ARBA" id="ARBA00005375"/>
    </source>
</evidence>
<dbReference type="CDD" id="cd07061">
    <property type="entry name" value="HP_HAP_like"/>
    <property type="match status" value="1"/>
</dbReference>
<dbReference type="SUPFAM" id="SSF53254">
    <property type="entry name" value="Phosphoglycerate mutase-like"/>
    <property type="match status" value="1"/>
</dbReference>
<organism evidence="5 6">
    <name type="scientific">Rhizophlyctis rosea</name>
    <dbReference type="NCBI Taxonomy" id="64517"/>
    <lineage>
        <taxon>Eukaryota</taxon>
        <taxon>Fungi</taxon>
        <taxon>Fungi incertae sedis</taxon>
        <taxon>Chytridiomycota</taxon>
        <taxon>Chytridiomycota incertae sedis</taxon>
        <taxon>Chytridiomycetes</taxon>
        <taxon>Rhizophlyctidales</taxon>
        <taxon>Rhizophlyctidaceae</taxon>
        <taxon>Rhizophlyctis</taxon>
    </lineage>
</organism>
<feature type="chain" id="PRO_5042193215" evidence="4">
    <location>
        <begin position="22"/>
        <end position="453"/>
    </location>
</feature>
<dbReference type="InterPro" id="IPR029033">
    <property type="entry name" value="His_PPase_superfam"/>
</dbReference>
<proteinExistence type="inferred from homology"/>
<evidence type="ECO:0000256" key="4">
    <source>
        <dbReference type="SAM" id="SignalP"/>
    </source>
</evidence>
<keyword evidence="6" id="KW-1185">Reference proteome</keyword>
<evidence type="ECO:0000313" key="6">
    <source>
        <dbReference type="Proteomes" id="UP001212841"/>
    </source>
</evidence>
<comment type="caution">
    <text evidence="5">The sequence shown here is derived from an EMBL/GenBank/DDBJ whole genome shotgun (WGS) entry which is preliminary data.</text>
</comment>
<feature type="signal peptide" evidence="4">
    <location>
        <begin position="1"/>
        <end position="21"/>
    </location>
</feature>
<dbReference type="PANTHER" id="PTHR11567:SF110">
    <property type="entry name" value="2-PHOSPHOXYLOSE PHOSPHATASE 1"/>
    <property type="match status" value="1"/>
</dbReference>
<keyword evidence="3" id="KW-1133">Transmembrane helix</keyword>
<dbReference type="InterPro" id="IPR000560">
    <property type="entry name" value="His_Pase_clade-2"/>
</dbReference>
<accession>A0AAD5S4R2</accession>
<feature type="transmembrane region" description="Helical" evidence="3">
    <location>
        <begin position="403"/>
        <end position="427"/>
    </location>
</feature>
<keyword evidence="3" id="KW-0472">Membrane</keyword>
<protein>
    <submittedName>
        <fullName evidence="5">Uncharacterized protein</fullName>
    </submittedName>
</protein>
<dbReference type="EMBL" id="JADGJD010001436">
    <property type="protein sequence ID" value="KAJ3042242.1"/>
    <property type="molecule type" value="Genomic_DNA"/>
</dbReference>
<comment type="similarity">
    <text evidence="1">Belongs to the histidine acid phosphatase family.</text>
</comment>
<evidence type="ECO:0000256" key="3">
    <source>
        <dbReference type="SAM" id="Phobius"/>
    </source>
</evidence>
<keyword evidence="3" id="KW-0812">Transmembrane</keyword>
<dbReference type="AlphaFoldDB" id="A0AAD5S4R2"/>